<name>A0A9D5C761_9LILI</name>
<reference evidence="1" key="2">
    <citation type="journal article" date="2022" name="Hortic Res">
        <title>The genome of Dioscorea zingiberensis sheds light on the biosynthesis, origin and evolution of the medicinally important diosgenin saponins.</title>
        <authorList>
            <person name="Li Y."/>
            <person name="Tan C."/>
            <person name="Li Z."/>
            <person name="Guo J."/>
            <person name="Li S."/>
            <person name="Chen X."/>
            <person name="Wang C."/>
            <person name="Dai X."/>
            <person name="Yang H."/>
            <person name="Song W."/>
            <person name="Hou L."/>
            <person name="Xu J."/>
            <person name="Tong Z."/>
            <person name="Xu A."/>
            <person name="Yuan X."/>
            <person name="Wang W."/>
            <person name="Yang Q."/>
            <person name="Chen L."/>
            <person name="Sun Z."/>
            <person name="Wang K."/>
            <person name="Pan B."/>
            <person name="Chen J."/>
            <person name="Bao Y."/>
            <person name="Liu F."/>
            <person name="Qi X."/>
            <person name="Gang D.R."/>
            <person name="Wen J."/>
            <person name="Li J."/>
        </authorList>
    </citation>
    <scope>NUCLEOTIDE SEQUENCE</scope>
    <source>
        <strain evidence="1">Dzin_1.0</strain>
    </source>
</reference>
<organism evidence="1 2">
    <name type="scientific">Dioscorea zingiberensis</name>
    <dbReference type="NCBI Taxonomy" id="325984"/>
    <lineage>
        <taxon>Eukaryota</taxon>
        <taxon>Viridiplantae</taxon>
        <taxon>Streptophyta</taxon>
        <taxon>Embryophyta</taxon>
        <taxon>Tracheophyta</taxon>
        <taxon>Spermatophyta</taxon>
        <taxon>Magnoliopsida</taxon>
        <taxon>Liliopsida</taxon>
        <taxon>Dioscoreales</taxon>
        <taxon>Dioscoreaceae</taxon>
        <taxon>Dioscorea</taxon>
    </lineage>
</organism>
<dbReference type="OrthoDB" id="638090at2759"/>
<keyword evidence="2" id="KW-1185">Reference proteome</keyword>
<dbReference type="AlphaFoldDB" id="A0A9D5C761"/>
<evidence type="ECO:0000313" key="1">
    <source>
        <dbReference type="EMBL" id="KAJ0967379.1"/>
    </source>
</evidence>
<protein>
    <submittedName>
        <fullName evidence="1">Uncharacterized protein</fullName>
    </submittedName>
</protein>
<gene>
    <name evidence="1" type="ORF">J5N97_024296</name>
</gene>
<dbReference type="EMBL" id="JAGGNH010000007">
    <property type="protein sequence ID" value="KAJ0967379.1"/>
    <property type="molecule type" value="Genomic_DNA"/>
</dbReference>
<proteinExistence type="predicted"/>
<sequence>MDGGAQLQKPSLKRPGTSACPRISLGRSVSCHASGVSQRKKVKFADMAKVHQENSRKQSLPLSEERAHVPNTSAVDEVKTLGYKSFKRLREENGREFNPYPLHKKDDNLNTSEASDCIGELTMMNSSNYDACKSTPLVQRMTPRWFSPLTPKALQKFDCKEGGLFSSTRESILQFASTALSIEINELKSDRLDLIPEFLLRLGIKEKSSNLGVHPVQKKSDDIHMLLASSNSDDQHEYVHETRGMELVPANLKETLGEDLFPYRHGQIDKFILQPHETVAAEAFFTWPLSQSSRLLASSWLDDHHELLQETPREKFLLNSNEDYESILEARAFLAKQCASETSLQSKQMQSKWVSDIGRISYPLLVHQNPADSEELNIEFKCRKYSNKSTSHLTNNFGTEQALVPFINPASLEVSRLLLTPDLHSDPERKQCTPPLLGWRNDDVEAETGLPLASDRLLQFEPDHLALIPCISPGFLRQTPTYDALDQDFDGLLSSSTPYSDVRFKSWEIDFDRTWYSPISLL</sequence>
<comment type="caution">
    <text evidence="1">The sequence shown here is derived from an EMBL/GenBank/DDBJ whole genome shotgun (WGS) entry which is preliminary data.</text>
</comment>
<dbReference type="Proteomes" id="UP001085076">
    <property type="component" value="Miscellaneous, Linkage group lg07"/>
</dbReference>
<reference evidence="1" key="1">
    <citation type="submission" date="2021-03" db="EMBL/GenBank/DDBJ databases">
        <authorList>
            <person name="Li Z."/>
            <person name="Yang C."/>
        </authorList>
    </citation>
    <scope>NUCLEOTIDE SEQUENCE</scope>
    <source>
        <strain evidence="1">Dzin_1.0</strain>
        <tissue evidence="1">Leaf</tissue>
    </source>
</reference>
<evidence type="ECO:0000313" key="2">
    <source>
        <dbReference type="Proteomes" id="UP001085076"/>
    </source>
</evidence>
<accession>A0A9D5C761</accession>